<evidence type="ECO:0000256" key="6">
    <source>
        <dbReference type="ARBA" id="ARBA00022842"/>
    </source>
</evidence>
<dbReference type="PROSITE" id="PS50880">
    <property type="entry name" value="TOPRIM"/>
    <property type="match status" value="1"/>
</dbReference>
<dbReference type="InterPro" id="IPR005733">
    <property type="entry name" value="TopoI_bac-type"/>
</dbReference>
<comment type="function">
    <text evidence="10">Releases the supercoiling and torsional tension of DNA, which is introduced during the DNA replication and transcription, by transiently cleaving and rejoining one strand of the DNA duplex. Introduces a single-strand break via transesterification at a target site in duplex DNA. The scissile phosphodiester is attacked by the catalytic tyrosine of the enzyme, resulting in the formation of a DNA-(5'-phosphotyrosyl)-enzyme intermediate and the expulsion of a 3'-OH DNA strand. The free DNA strand then undergoes passage around the unbroken strand, thus removing DNA supercoils. Finally, in the religation step, the DNA 3'-OH attacks the covalent intermediate to expel the active-site tyrosine and restore the DNA phosphodiester backbone.</text>
</comment>
<dbReference type="PRINTS" id="PR00417">
    <property type="entry name" value="PRTPISMRASEI"/>
</dbReference>
<gene>
    <name evidence="10 13" type="primary">topA</name>
    <name evidence="13" type="ORF">ENP86_03810</name>
</gene>
<evidence type="ECO:0000256" key="10">
    <source>
        <dbReference type="HAMAP-Rule" id="MF_00952"/>
    </source>
</evidence>
<dbReference type="InterPro" id="IPR003601">
    <property type="entry name" value="Topo_IA_2"/>
</dbReference>
<accession>A0A7V0Z4S6</accession>
<feature type="site" description="Interaction with DNA" evidence="10">
    <location>
        <position position="303"/>
    </location>
</feature>
<keyword evidence="7 10" id="KW-0799">Topoisomerase</keyword>
<keyword evidence="4" id="KW-0863">Zinc-finger</keyword>
<dbReference type="InterPro" id="IPR028612">
    <property type="entry name" value="Topoisom_1_IA"/>
</dbReference>
<dbReference type="Gene3D" id="3.30.65.10">
    <property type="entry name" value="Bacterial Topoisomerase I, domain 1"/>
    <property type="match status" value="2"/>
</dbReference>
<dbReference type="SUPFAM" id="SSF57783">
    <property type="entry name" value="Zinc beta-ribbon"/>
    <property type="match status" value="2"/>
</dbReference>
<dbReference type="InterPro" id="IPR013498">
    <property type="entry name" value="Topo_IA_Znf"/>
</dbReference>
<dbReference type="Pfam" id="PF01751">
    <property type="entry name" value="Toprim"/>
    <property type="match status" value="1"/>
</dbReference>
<dbReference type="EMBL" id="DSKY01000010">
    <property type="protein sequence ID" value="HDY58661.1"/>
    <property type="molecule type" value="Genomic_DNA"/>
</dbReference>
<dbReference type="GO" id="GO:0008270">
    <property type="term" value="F:zinc ion binding"/>
    <property type="evidence" value="ECO:0007669"/>
    <property type="project" value="UniProtKB-KW"/>
</dbReference>
<dbReference type="InterPro" id="IPR013824">
    <property type="entry name" value="Topo_IA_cen_sub1"/>
</dbReference>
<evidence type="ECO:0000313" key="13">
    <source>
        <dbReference type="EMBL" id="HDY58661.1"/>
    </source>
</evidence>
<evidence type="ECO:0000256" key="2">
    <source>
        <dbReference type="ARBA" id="ARBA00009446"/>
    </source>
</evidence>
<dbReference type="HAMAP" id="MF_00952">
    <property type="entry name" value="Topoisom_1_prok"/>
    <property type="match status" value="1"/>
</dbReference>
<feature type="region of interest" description="Interaction with DNA" evidence="10">
    <location>
        <begin position="165"/>
        <end position="170"/>
    </location>
</feature>
<dbReference type="GO" id="GO:0003677">
    <property type="term" value="F:DNA binding"/>
    <property type="evidence" value="ECO:0007669"/>
    <property type="project" value="UniProtKB-KW"/>
</dbReference>
<evidence type="ECO:0000256" key="7">
    <source>
        <dbReference type="ARBA" id="ARBA00023029"/>
    </source>
</evidence>
<evidence type="ECO:0000256" key="1">
    <source>
        <dbReference type="ARBA" id="ARBA00000213"/>
    </source>
</evidence>
<protein>
    <recommendedName>
        <fullName evidence="10">DNA topoisomerase 1</fullName>
        <ecNumber evidence="10">5.6.2.1</ecNumber>
    </recommendedName>
    <alternativeName>
        <fullName evidence="10">DNA topoisomerase I</fullName>
    </alternativeName>
</protein>
<dbReference type="InterPro" id="IPR023406">
    <property type="entry name" value="Topo_IA_AS"/>
</dbReference>
<dbReference type="InterPro" id="IPR013826">
    <property type="entry name" value="Topo_IA_cen_sub3"/>
</dbReference>
<feature type="site" description="Interaction with DNA" evidence="10">
    <location>
        <position position="157"/>
    </location>
</feature>
<dbReference type="NCBIfam" id="TIGR01051">
    <property type="entry name" value="topA_bact"/>
    <property type="match status" value="1"/>
</dbReference>
<evidence type="ECO:0000256" key="9">
    <source>
        <dbReference type="ARBA" id="ARBA00023235"/>
    </source>
</evidence>
<dbReference type="InterPro" id="IPR000380">
    <property type="entry name" value="Topo_IA"/>
</dbReference>
<dbReference type="InterPro" id="IPR003602">
    <property type="entry name" value="Topo_IA_DNA-bd_dom"/>
</dbReference>
<feature type="site" description="Interaction with DNA" evidence="10">
    <location>
        <position position="150"/>
    </location>
</feature>
<dbReference type="GO" id="GO:0003917">
    <property type="term" value="F:DNA topoisomerase type I (single strand cut, ATP-independent) activity"/>
    <property type="evidence" value="ECO:0007669"/>
    <property type="project" value="UniProtKB-UniRule"/>
</dbReference>
<comment type="caution">
    <text evidence="13">The sequence shown here is derived from an EMBL/GenBank/DDBJ whole genome shotgun (WGS) entry which is preliminary data.</text>
</comment>
<dbReference type="SMART" id="SM00493">
    <property type="entry name" value="TOPRIM"/>
    <property type="match status" value="1"/>
</dbReference>
<dbReference type="EC" id="5.6.2.1" evidence="10"/>
<feature type="site" description="Interaction with DNA" evidence="10">
    <location>
        <position position="145"/>
    </location>
</feature>
<dbReference type="SMART" id="SM00437">
    <property type="entry name" value="TOP1Ac"/>
    <property type="match status" value="1"/>
</dbReference>
<dbReference type="PANTHER" id="PTHR42785">
    <property type="entry name" value="DNA TOPOISOMERASE, TYPE IA, CORE"/>
    <property type="match status" value="1"/>
</dbReference>
<dbReference type="InterPro" id="IPR013497">
    <property type="entry name" value="Topo_IA_cen"/>
</dbReference>
<keyword evidence="8 10" id="KW-0238">DNA-binding</keyword>
<sequence>MDKNKKVIVVESPTKARTIKSFLGREYTVVSSRGHIKDLPKSELGVKIENNFEPKYIKIKGKAKIINEIKKVCKDSAKVYIASDPDREGEAIAQHIAEELNSSAPIIKRALFHEITPEYVRKALQNPVSIDINLVDAHKARRVLDRIVGYFTSPFLWKVIKSGLSAGRVQSVALRLICEREKEIESFQPTPYWNISGVFETNANESFNANLIKIEGVQRKILSEEELNNIKNLLKPNTKFTVTAYRITTPEKIPAPPFITSTLQQEASRQFNITPKKTMQIAQSLYEGVNLPQGTIGLITYMRTDSTRVNDQAIEAVREYIDGKFGSEYLPREPRKFKDKKSAQSGHEAIRPTRINIEPDSIIDYLTPDQYKIYKLIFERFVASQMANARYELKEVFLEYMGLEFKAEETKLLFLGYQLLTAETTQKGFVPKLKVGETVILKKINIEEKQTEPLPRFTEATLIKKLEENGIGRPSTYAHIIQTLFDRRYVVKNNNKLIPTDLGREVYNIIIPRFNNIFEIPFTARMEEELDLVEAGKKKWQEVVKEFYEPFATIVNQANADAESIKKNIQQTIDKVCPQCGRPMVVRWGKYGKFLACSGFPECKYSENLEVQTTNKTCPKCGKTLVIKKGKFGEFLACSGYPECKYTENLTHDIPCPICNGTVIIFSSKKGRLYKCKECGFSAFYPPIAQKCPECGKGMVLKKNKPFCLNCKK</sequence>
<evidence type="ECO:0000256" key="8">
    <source>
        <dbReference type="ARBA" id="ARBA00023125"/>
    </source>
</evidence>
<keyword evidence="3" id="KW-0479">Metal-binding</keyword>
<evidence type="ECO:0000256" key="5">
    <source>
        <dbReference type="ARBA" id="ARBA00022833"/>
    </source>
</evidence>
<comment type="similarity">
    <text evidence="2 10">Belongs to the type IA topoisomerase family.</text>
</comment>
<dbReference type="Pfam" id="PF01131">
    <property type="entry name" value="Topoisom_bac"/>
    <property type="match status" value="1"/>
</dbReference>
<keyword evidence="5" id="KW-0862">Zinc</keyword>
<dbReference type="Gene3D" id="2.70.20.10">
    <property type="entry name" value="Topoisomerase I, domain 3"/>
    <property type="match status" value="1"/>
</dbReference>
<feature type="domain" description="Toprim" evidence="11">
    <location>
        <begin position="5"/>
        <end position="115"/>
    </location>
</feature>
<evidence type="ECO:0000256" key="4">
    <source>
        <dbReference type="ARBA" id="ARBA00022771"/>
    </source>
</evidence>
<proteinExistence type="inferred from homology"/>
<dbReference type="InterPro" id="IPR023405">
    <property type="entry name" value="Topo_IA_core_domain"/>
</dbReference>
<dbReference type="InterPro" id="IPR006171">
    <property type="entry name" value="TOPRIM_dom"/>
</dbReference>
<dbReference type="PANTHER" id="PTHR42785:SF1">
    <property type="entry name" value="DNA TOPOISOMERASE"/>
    <property type="match status" value="1"/>
</dbReference>
<feature type="site" description="Interaction with DNA" evidence="10">
    <location>
        <position position="487"/>
    </location>
</feature>
<dbReference type="Gene3D" id="3.40.50.140">
    <property type="match status" value="1"/>
</dbReference>
<name>A0A7V0Z4S6_UNCW3</name>
<comment type="subunit">
    <text evidence="10">Monomer.</text>
</comment>
<reference evidence="13" key="1">
    <citation type="journal article" date="2020" name="mSystems">
        <title>Genome- and Community-Level Interaction Insights into Carbon Utilization and Element Cycling Functions of Hydrothermarchaeota in Hydrothermal Sediment.</title>
        <authorList>
            <person name="Zhou Z."/>
            <person name="Liu Y."/>
            <person name="Xu W."/>
            <person name="Pan J."/>
            <person name="Luo Z.H."/>
            <person name="Li M."/>
        </authorList>
    </citation>
    <scope>NUCLEOTIDE SEQUENCE [LARGE SCALE GENOMIC DNA]</scope>
    <source>
        <strain evidence="13">SpSt-258</strain>
    </source>
</reference>
<feature type="site" description="Interaction with DNA" evidence="10">
    <location>
        <position position="142"/>
    </location>
</feature>
<feature type="site" description="Interaction with DNA" evidence="10">
    <location>
        <position position="35"/>
    </location>
</feature>
<dbReference type="SMART" id="SM00436">
    <property type="entry name" value="TOP1Bc"/>
    <property type="match status" value="1"/>
</dbReference>
<comment type="catalytic activity">
    <reaction evidence="1 10">
        <text>ATP-independent breakage of single-stranded DNA, followed by passage and rejoining.</text>
        <dbReference type="EC" id="5.6.2.1"/>
    </reaction>
</comment>
<dbReference type="CDD" id="cd00186">
    <property type="entry name" value="TOP1Ac"/>
    <property type="match status" value="1"/>
</dbReference>
<dbReference type="PROSITE" id="PS52039">
    <property type="entry name" value="TOPO_IA_2"/>
    <property type="match status" value="1"/>
</dbReference>
<feature type="domain" description="Topo IA-type catalytic" evidence="12">
    <location>
        <begin position="131"/>
        <end position="555"/>
    </location>
</feature>
<dbReference type="AlphaFoldDB" id="A0A7V0Z4S6"/>
<dbReference type="Gene3D" id="1.10.460.10">
    <property type="entry name" value="Topoisomerase I, domain 2"/>
    <property type="match status" value="1"/>
</dbReference>
<dbReference type="InterPro" id="IPR013825">
    <property type="entry name" value="Topo_IA_cen_sub2"/>
</dbReference>
<keyword evidence="6" id="KW-0460">Magnesium</keyword>
<dbReference type="PROSITE" id="PS00396">
    <property type="entry name" value="TOPO_IA_1"/>
    <property type="match status" value="1"/>
</dbReference>
<evidence type="ECO:0000256" key="3">
    <source>
        <dbReference type="ARBA" id="ARBA00022723"/>
    </source>
</evidence>
<feature type="site" description="Interaction with DNA" evidence="10">
    <location>
        <position position="141"/>
    </location>
</feature>
<feature type="active site" description="O-(5'-phospho-DNA)-tyrosine intermediate" evidence="10">
    <location>
        <position position="301"/>
    </location>
</feature>
<organism evidence="13">
    <name type="scientific">candidate division WOR-3 bacterium</name>
    <dbReference type="NCBI Taxonomy" id="2052148"/>
    <lineage>
        <taxon>Bacteria</taxon>
        <taxon>Bacteria division WOR-3</taxon>
    </lineage>
</organism>
<dbReference type="SUPFAM" id="SSF56712">
    <property type="entry name" value="Prokaryotic type I DNA topoisomerase"/>
    <property type="match status" value="1"/>
</dbReference>
<dbReference type="GO" id="GO:0005694">
    <property type="term" value="C:chromosome"/>
    <property type="evidence" value="ECO:0007669"/>
    <property type="project" value="InterPro"/>
</dbReference>
<keyword evidence="9 10" id="KW-0413">Isomerase</keyword>
<dbReference type="Gene3D" id="1.10.290.10">
    <property type="entry name" value="Topoisomerase I, domain 4"/>
    <property type="match status" value="1"/>
</dbReference>
<dbReference type="GO" id="GO:0006265">
    <property type="term" value="P:DNA topological change"/>
    <property type="evidence" value="ECO:0007669"/>
    <property type="project" value="UniProtKB-UniRule"/>
</dbReference>
<dbReference type="Pfam" id="PF01396">
    <property type="entry name" value="Zn_ribbon_Top1"/>
    <property type="match status" value="3"/>
</dbReference>
<evidence type="ECO:0000259" key="11">
    <source>
        <dbReference type="PROSITE" id="PS50880"/>
    </source>
</evidence>
<evidence type="ECO:0000259" key="12">
    <source>
        <dbReference type="PROSITE" id="PS52039"/>
    </source>
</evidence>